<feature type="compositionally biased region" description="Basic and acidic residues" evidence="1">
    <location>
        <begin position="140"/>
        <end position="150"/>
    </location>
</feature>
<feature type="region of interest" description="Disordered" evidence="1">
    <location>
        <begin position="220"/>
        <end position="271"/>
    </location>
</feature>
<reference evidence="2" key="1">
    <citation type="submission" date="2020-05" db="EMBL/GenBank/DDBJ databases">
        <authorList>
            <person name="Chiriac C."/>
            <person name="Salcher M."/>
            <person name="Ghai R."/>
            <person name="Kavagutti S V."/>
        </authorList>
    </citation>
    <scope>NUCLEOTIDE SEQUENCE</scope>
</reference>
<protein>
    <submittedName>
        <fullName evidence="2">Unannotated protein</fullName>
    </submittedName>
</protein>
<feature type="compositionally biased region" description="Basic and acidic residues" evidence="1">
    <location>
        <begin position="259"/>
        <end position="271"/>
    </location>
</feature>
<feature type="compositionally biased region" description="Basic and acidic residues" evidence="1">
    <location>
        <begin position="220"/>
        <end position="237"/>
    </location>
</feature>
<feature type="compositionally biased region" description="Basic and acidic residues" evidence="1">
    <location>
        <begin position="96"/>
        <end position="121"/>
    </location>
</feature>
<organism evidence="2">
    <name type="scientific">freshwater metagenome</name>
    <dbReference type="NCBI Taxonomy" id="449393"/>
    <lineage>
        <taxon>unclassified sequences</taxon>
        <taxon>metagenomes</taxon>
        <taxon>ecological metagenomes</taxon>
    </lineage>
</organism>
<evidence type="ECO:0000256" key="1">
    <source>
        <dbReference type="SAM" id="MobiDB-lite"/>
    </source>
</evidence>
<gene>
    <name evidence="2" type="ORF">UFOPK3967_01682</name>
</gene>
<proteinExistence type="predicted"/>
<accession>A0A6J7P9N2</accession>
<dbReference type="EMBL" id="CAFBOS010000102">
    <property type="protein sequence ID" value="CAB5001861.1"/>
    <property type="molecule type" value="Genomic_DNA"/>
</dbReference>
<dbReference type="AlphaFoldDB" id="A0A6J7P9N2"/>
<feature type="region of interest" description="Disordered" evidence="1">
    <location>
        <begin position="96"/>
        <end position="152"/>
    </location>
</feature>
<name>A0A6J7P9N2_9ZZZZ</name>
<sequence length="271" mass="30156">MAELDLEHLAQHVRANRVPGHGARGPNRRHRYQQLFERTPELMETACADEARQTWQERGLDRLEQEQRDAGHDHTVEQALDLALLSVLGEQLGADHRRVDQAHRQHRTGKERAERRGELAPRRSRTGFLSDSPRPFSDGGHGKERRETDRQAVPAGGAIADESQHDCHQHAGDGLAADIHRVGPELAAARERAPSEVAHRITDHADAQRDEQRPVTVEKVVGDEPREGGEQAEHDAGEAGTQQRGLPDERAGAGLAHTPRGDRAAHFLFER</sequence>
<evidence type="ECO:0000313" key="2">
    <source>
        <dbReference type="EMBL" id="CAB5001861.1"/>
    </source>
</evidence>